<evidence type="ECO:0000256" key="4">
    <source>
        <dbReference type="ARBA" id="ARBA00023157"/>
    </source>
</evidence>
<keyword evidence="8" id="KW-0413">Isomerase</keyword>
<dbReference type="PANTHER" id="PTHR13887">
    <property type="entry name" value="GLUTATHIONE S-TRANSFERASE KAPPA"/>
    <property type="match status" value="1"/>
</dbReference>
<feature type="domain" description="Thioredoxin-like fold" evidence="7">
    <location>
        <begin position="63"/>
        <end position="225"/>
    </location>
</feature>
<evidence type="ECO:0000256" key="2">
    <source>
        <dbReference type="ARBA" id="ARBA00022729"/>
    </source>
</evidence>
<dbReference type="Proteomes" id="UP000256269">
    <property type="component" value="Unassembled WGS sequence"/>
</dbReference>
<evidence type="ECO:0000256" key="6">
    <source>
        <dbReference type="SAM" id="Phobius"/>
    </source>
</evidence>
<keyword evidence="9" id="KW-1185">Reference proteome</keyword>
<dbReference type="AlphaFoldDB" id="A0A3E0GVV7"/>
<sequence>MGATRTRNAVAAARGTANGRRNLIFVVAVAVIAAAVIGGVVYTRALADKPQAGGTYATTVRSDGTVVAGSASAKVTLDVYEDFLCPYCEHNLEIPYGKAVTKAIADGSLRVNYHLLDLLDNETTPAGYSLRAANAALAAAKAGRFAEFHEALYAQQPTEGQAGYTNDQLVDIGRKAGITGGQFADEVKAGTFDSEIKSQTDAAQNSVNFKGTPTVLSGDNQVDISKSDWLTHLTGAA</sequence>
<keyword evidence="4" id="KW-1015">Disulfide bond</keyword>
<feature type="transmembrane region" description="Helical" evidence="6">
    <location>
        <begin position="23"/>
        <end position="42"/>
    </location>
</feature>
<evidence type="ECO:0000313" key="8">
    <source>
        <dbReference type="EMBL" id="REH27077.1"/>
    </source>
</evidence>
<accession>A0A3E0GVV7</accession>
<keyword evidence="2" id="KW-0732">Signal</keyword>
<proteinExistence type="inferred from homology"/>
<organism evidence="8 9">
    <name type="scientific">Kutzneria buriramensis</name>
    <dbReference type="NCBI Taxonomy" id="1045776"/>
    <lineage>
        <taxon>Bacteria</taxon>
        <taxon>Bacillati</taxon>
        <taxon>Actinomycetota</taxon>
        <taxon>Actinomycetes</taxon>
        <taxon>Pseudonocardiales</taxon>
        <taxon>Pseudonocardiaceae</taxon>
        <taxon>Kutzneria</taxon>
    </lineage>
</organism>
<dbReference type="RefSeq" id="WP_170218188.1">
    <property type="nucleotide sequence ID" value="NZ_CP144375.1"/>
</dbReference>
<comment type="similarity">
    <text evidence="1">Belongs to the thioredoxin family. DsbA subfamily.</text>
</comment>
<dbReference type="SUPFAM" id="SSF52833">
    <property type="entry name" value="Thioredoxin-like"/>
    <property type="match status" value="1"/>
</dbReference>
<reference evidence="8 9" key="1">
    <citation type="submission" date="2018-08" db="EMBL/GenBank/DDBJ databases">
        <title>Genomic Encyclopedia of Archaeal and Bacterial Type Strains, Phase II (KMG-II): from individual species to whole genera.</title>
        <authorList>
            <person name="Goeker M."/>
        </authorList>
    </citation>
    <scope>NUCLEOTIDE SEQUENCE [LARGE SCALE GENOMIC DNA]</scope>
    <source>
        <strain evidence="8 9">DSM 45791</strain>
    </source>
</reference>
<gene>
    <name evidence="8" type="ORF">BCF44_13048</name>
</gene>
<dbReference type="GO" id="GO:0016491">
    <property type="term" value="F:oxidoreductase activity"/>
    <property type="evidence" value="ECO:0007669"/>
    <property type="project" value="UniProtKB-KW"/>
</dbReference>
<dbReference type="InterPro" id="IPR012336">
    <property type="entry name" value="Thioredoxin-like_fold"/>
</dbReference>
<evidence type="ECO:0000313" key="9">
    <source>
        <dbReference type="Proteomes" id="UP000256269"/>
    </source>
</evidence>
<evidence type="ECO:0000256" key="5">
    <source>
        <dbReference type="ARBA" id="ARBA00023284"/>
    </source>
</evidence>
<name>A0A3E0GVV7_9PSEU</name>
<dbReference type="Gene3D" id="3.40.30.10">
    <property type="entry name" value="Glutaredoxin"/>
    <property type="match status" value="1"/>
</dbReference>
<keyword evidence="5" id="KW-0676">Redox-active center</keyword>
<dbReference type="GO" id="GO:0016853">
    <property type="term" value="F:isomerase activity"/>
    <property type="evidence" value="ECO:0007669"/>
    <property type="project" value="UniProtKB-KW"/>
</dbReference>
<evidence type="ECO:0000259" key="7">
    <source>
        <dbReference type="Pfam" id="PF13462"/>
    </source>
</evidence>
<dbReference type="InterPro" id="IPR036249">
    <property type="entry name" value="Thioredoxin-like_sf"/>
</dbReference>
<keyword evidence="6" id="KW-0812">Transmembrane</keyword>
<keyword evidence="3" id="KW-0560">Oxidoreductase</keyword>
<dbReference type="Pfam" id="PF13462">
    <property type="entry name" value="Thioredoxin_4"/>
    <property type="match status" value="1"/>
</dbReference>
<evidence type="ECO:0000256" key="1">
    <source>
        <dbReference type="ARBA" id="ARBA00005791"/>
    </source>
</evidence>
<keyword evidence="6" id="KW-1133">Transmembrane helix</keyword>
<comment type="caution">
    <text evidence="8">The sequence shown here is derived from an EMBL/GenBank/DDBJ whole genome shotgun (WGS) entry which is preliminary data.</text>
</comment>
<protein>
    <submittedName>
        <fullName evidence="8">Protein-disulfide isomerase</fullName>
    </submittedName>
</protein>
<keyword evidence="6" id="KW-0472">Membrane</keyword>
<dbReference type="EMBL" id="QUNO01000030">
    <property type="protein sequence ID" value="REH27077.1"/>
    <property type="molecule type" value="Genomic_DNA"/>
</dbReference>
<dbReference type="PANTHER" id="PTHR13887:SF14">
    <property type="entry name" value="DISULFIDE BOND FORMATION PROTEIN D"/>
    <property type="match status" value="1"/>
</dbReference>
<evidence type="ECO:0000256" key="3">
    <source>
        <dbReference type="ARBA" id="ARBA00023002"/>
    </source>
</evidence>